<dbReference type="GO" id="GO:0043633">
    <property type="term" value="P:polyadenylation-dependent RNA catabolic process"/>
    <property type="evidence" value="ECO:0007669"/>
    <property type="project" value="InterPro"/>
</dbReference>
<dbReference type="InterPro" id="IPR025866">
    <property type="entry name" value="PolyA_pol_arg_C_dom"/>
</dbReference>
<evidence type="ECO:0000313" key="14">
    <source>
        <dbReference type="Proteomes" id="UP000282818"/>
    </source>
</evidence>
<keyword evidence="5 7" id="KW-0694">RNA-binding</keyword>
<evidence type="ECO:0000256" key="7">
    <source>
        <dbReference type="HAMAP-Rule" id="MF_00957"/>
    </source>
</evidence>
<reference evidence="13 14" key="1">
    <citation type="submission" date="2019-01" db="EMBL/GenBank/DDBJ databases">
        <authorList>
            <person name="Chen W.-M."/>
        </authorList>
    </citation>
    <scope>NUCLEOTIDE SEQUENCE [LARGE SCALE GENOMIC DNA]</scope>
    <source>
        <strain evidence="13 14">HPM-16</strain>
    </source>
</reference>
<name>A0A437Q415_9GAMM</name>
<dbReference type="InterPro" id="IPR002646">
    <property type="entry name" value="PolA_pol_head_dom"/>
</dbReference>
<comment type="similarity">
    <text evidence="7 8">Belongs to the tRNA nucleotidyltransferase/poly(A) polymerase family.</text>
</comment>
<dbReference type="GO" id="GO:0006397">
    <property type="term" value="P:mRNA processing"/>
    <property type="evidence" value="ECO:0007669"/>
    <property type="project" value="UniProtKB-KW"/>
</dbReference>
<dbReference type="EMBL" id="SACQ01000012">
    <property type="protein sequence ID" value="RVU29256.1"/>
    <property type="molecule type" value="Genomic_DNA"/>
</dbReference>
<dbReference type="Proteomes" id="UP000282818">
    <property type="component" value="Unassembled WGS sequence"/>
</dbReference>
<feature type="domain" description="tRNA nucleotidyltransferase/poly(A) polymerase RNA and SrmB- binding" evidence="12">
    <location>
        <begin position="241"/>
        <end position="302"/>
    </location>
</feature>
<feature type="compositionally biased region" description="Basic residues" evidence="9">
    <location>
        <begin position="467"/>
        <end position="477"/>
    </location>
</feature>
<evidence type="ECO:0000256" key="6">
    <source>
        <dbReference type="ARBA" id="ARBA00023163"/>
    </source>
</evidence>
<evidence type="ECO:0000259" key="11">
    <source>
        <dbReference type="Pfam" id="PF12626"/>
    </source>
</evidence>
<dbReference type="FunFam" id="3.30.460.10:FF:000035">
    <property type="entry name" value="Poly(A) polymerase I"/>
    <property type="match status" value="1"/>
</dbReference>
<dbReference type="RefSeq" id="WP_127696039.1">
    <property type="nucleotide sequence ID" value="NZ_SACQ01000012.1"/>
</dbReference>
<feature type="domain" description="Polymerase A arginine-rich C-terminal" evidence="11">
    <location>
        <begin position="359"/>
        <end position="475"/>
    </location>
</feature>
<feature type="compositionally biased region" description="Basic and acidic residues" evidence="9">
    <location>
        <begin position="478"/>
        <end position="487"/>
    </location>
</feature>
<dbReference type="Gene3D" id="1.10.3090.10">
    <property type="entry name" value="cca-adding enzyme, domain 2"/>
    <property type="match status" value="1"/>
</dbReference>
<dbReference type="PANTHER" id="PTHR43051">
    <property type="entry name" value="POLYNUCLEOTIDE ADENYLYLTRANSFERASE FAMILY PROTEIN"/>
    <property type="match status" value="1"/>
</dbReference>
<evidence type="ECO:0000256" key="9">
    <source>
        <dbReference type="SAM" id="MobiDB-lite"/>
    </source>
</evidence>
<dbReference type="HAMAP" id="MF_00957">
    <property type="entry name" value="PolyA_pol"/>
    <property type="match status" value="1"/>
</dbReference>
<gene>
    <name evidence="7 13" type="primary">pcnB</name>
    <name evidence="13" type="ORF">EOE65_17235</name>
</gene>
<dbReference type="Pfam" id="PF12626">
    <property type="entry name" value="PolyA_pol_arg_C"/>
    <property type="match status" value="1"/>
</dbReference>
<evidence type="ECO:0000256" key="4">
    <source>
        <dbReference type="ARBA" id="ARBA00022840"/>
    </source>
</evidence>
<evidence type="ECO:0000256" key="2">
    <source>
        <dbReference type="ARBA" id="ARBA00022679"/>
    </source>
</evidence>
<dbReference type="SUPFAM" id="SSF81301">
    <property type="entry name" value="Nucleotidyltransferase"/>
    <property type="match status" value="1"/>
</dbReference>
<protein>
    <recommendedName>
        <fullName evidence="7">Poly(A) polymerase I</fullName>
        <shortName evidence="7">PAP I</shortName>
        <ecNumber evidence="7">2.7.7.19</ecNumber>
    </recommendedName>
</protein>
<dbReference type="SUPFAM" id="SSF81891">
    <property type="entry name" value="Poly A polymerase C-terminal region-like"/>
    <property type="match status" value="1"/>
</dbReference>
<evidence type="ECO:0000256" key="8">
    <source>
        <dbReference type="RuleBase" id="RU003953"/>
    </source>
</evidence>
<evidence type="ECO:0000259" key="12">
    <source>
        <dbReference type="Pfam" id="PF12627"/>
    </source>
</evidence>
<keyword evidence="2 7" id="KW-0808">Transferase</keyword>
<dbReference type="InterPro" id="IPR052191">
    <property type="entry name" value="tRNA_ntf/polyA_polymerase_I"/>
</dbReference>
<comment type="caution">
    <text evidence="13">The sequence shown here is derived from an EMBL/GenBank/DDBJ whole genome shotgun (WGS) entry which is preliminary data.</text>
</comment>
<dbReference type="Gene3D" id="3.30.460.10">
    <property type="entry name" value="Beta Polymerase, domain 2"/>
    <property type="match status" value="1"/>
</dbReference>
<comment type="catalytic activity">
    <reaction evidence="7">
        <text>RNA(n) + ATP = RNA(n)-3'-adenine ribonucleotide + diphosphate</text>
        <dbReference type="Rhea" id="RHEA:11332"/>
        <dbReference type="Rhea" id="RHEA-COMP:14527"/>
        <dbReference type="Rhea" id="RHEA-COMP:17347"/>
        <dbReference type="ChEBI" id="CHEBI:30616"/>
        <dbReference type="ChEBI" id="CHEBI:33019"/>
        <dbReference type="ChEBI" id="CHEBI:140395"/>
        <dbReference type="ChEBI" id="CHEBI:173115"/>
        <dbReference type="EC" id="2.7.7.19"/>
    </reaction>
</comment>
<comment type="function">
    <text evidence="7">Adds poly(A) tail to the 3' end of many RNAs, which usually targets these RNAs for decay. Plays a significant role in the global control of gene expression, through influencing the rate of transcript degradation, and in the general RNA quality control.</text>
</comment>
<evidence type="ECO:0000256" key="5">
    <source>
        <dbReference type="ARBA" id="ARBA00022884"/>
    </source>
</evidence>
<dbReference type="CDD" id="cd05398">
    <property type="entry name" value="NT_ClassII-CCAase"/>
    <property type="match status" value="1"/>
</dbReference>
<organism evidence="13 14">
    <name type="scientific">Neptunomonas marina</name>
    <dbReference type="NCBI Taxonomy" id="1815562"/>
    <lineage>
        <taxon>Bacteria</taxon>
        <taxon>Pseudomonadati</taxon>
        <taxon>Pseudomonadota</taxon>
        <taxon>Gammaproteobacteria</taxon>
        <taxon>Oceanospirillales</taxon>
        <taxon>Oceanospirillaceae</taxon>
        <taxon>Neptunomonas</taxon>
    </lineage>
</organism>
<feature type="active site" evidence="7">
    <location>
        <position position="182"/>
    </location>
</feature>
<dbReference type="InterPro" id="IPR010206">
    <property type="entry name" value="PolA_pol_I"/>
</dbReference>
<dbReference type="InterPro" id="IPR043519">
    <property type="entry name" value="NT_sf"/>
</dbReference>
<keyword evidence="1 7" id="KW-0507">mRNA processing</keyword>
<dbReference type="EC" id="2.7.7.19" evidence="7"/>
<accession>A0A437Q415</accession>
<keyword evidence="13" id="KW-0548">Nucleotidyltransferase</keyword>
<dbReference type="NCBIfam" id="TIGR01942">
    <property type="entry name" value="pcnB"/>
    <property type="match status" value="1"/>
</dbReference>
<evidence type="ECO:0000256" key="3">
    <source>
        <dbReference type="ARBA" id="ARBA00022741"/>
    </source>
</evidence>
<keyword evidence="4 7" id="KW-0067">ATP-binding</keyword>
<dbReference type="GO" id="GO:0003723">
    <property type="term" value="F:RNA binding"/>
    <property type="evidence" value="ECO:0007669"/>
    <property type="project" value="UniProtKB-UniRule"/>
</dbReference>
<dbReference type="GO" id="GO:0005524">
    <property type="term" value="F:ATP binding"/>
    <property type="evidence" value="ECO:0007669"/>
    <property type="project" value="UniProtKB-UniRule"/>
</dbReference>
<feature type="active site" evidence="7">
    <location>
        <position position="101"/>
    </location>
</feature>
<proteinExistence type="inferred from homology"/>
<feature type="active site" evidence="7">
    <location>
        <position position="99"/>
    </location>
</feature>
<evidence type="ECO:0000259" key="10">
    <source>
        <dbReference type="Pfam" id="PF01743"/>
    </source>
</evidence>
<dbReference type="Pfam" id="PF01743">
    <property type="entry name" value="PolyA_pol"/>
    <property type="match status" value="1"/>
</dbReference>
<evidence type="ECO:0000313" key="13">
    <source>
        <dbReference type="EMBL" id="RVU29256.1"/>
    </source>
</evidence>
<feature type="region of interest" description="Disordered" evidence="9">
    <location>
        <begin position="450"/>
        <end position="487"/>
    </location>
</feature>
<dbReference type="PANTHER" id="PTHR43051:SF1">
    <property type="entry name" value="POLYNUCLEOTIDE ADENYLYLTRANSFERASE FAMILY PROTEIN"/>
    <property type="match status" value="1"/>
</dbReference>
<keyword evidence="3 7" id="KW-0547">Nucleotide-binding</keyword>
<sequence length="487" mass="55725">MPKRLIQKITGFLSQKRTSQTEATVRPPAPKADVVEKTNVIETLANGAVVIPEDIHQIRRKFLDDNATKVVYRLTDQGHEAYLVGGCIRDLLLKKRPKDFDVATSAHPEQAHELFKRSRLIGRRFKLLHVRFGREIIEVATFRADHDSAKKQSDNHGKQADSGLILRDNVYGSIEDDAIRRDFTINALYYCVNSHKIYDFTQGYEDLNAKKIRMIGDPESRYREDPVRMLRAIRFAAKLKFSIEPQTEAPIRELSGLLQGIAPARLFDEVLKLFQSGHAVGSFTLLREYDLFVQLLPGVEAALQQDDSGLVESLIVAGLKNTDRRINQRKSVTPAFLYATMLWHPLQTRMQALRDADSKMPVLAALHAAANDVLAEQVKRTAIPRRFSTPIREIWELQLRLPRRHGNRAQQTLDHPRFRAAYDLLLLREQSGESLDNLGEWWTEFQSANSERKEEMVNAIPTDKSARSPRKPRRRSRAKNDPRNKTS</sequence>
<keyword evidence="6 7" id="KW-0804">Transcription</keyword>
<keyword evidence="14" id="KW-1185">Reference proteome</keyword>
<dbReference type="Pfam" id="PF12627">
    <property type="entry name" value="PolyA_pol_RNAbd"/>
    <property type="match status" value="1"/>
</dbReference>
<dbReference type="AlphaFoldDB" id="A0A437Q415"/>
<feature type="domain" description="Poly A polymerase head" evidence="10">
    <location>
        <begin position="81"/>
        <end position="213"/>
    </location>
</feature>
<dbReference type="InterPro" id="IPR032828">
    <property type="entry name" value="PolyA_RNA-bd"/>
</dbReference>
<evidence type="ECO:0000256" key="1">
    <source>
        <dbReference type="ARBA" id="ARBA00022664"/>
    </source>
</evidence>
<dbReference type="GO" id="GO:1990817">
    <property type="term" value="F:poly(A) RNA polymerase activity"/>
    <property type="evidence" value="ECO:0007669"/>
    <property type="project" value="UniProtKB-UniRule"/>
</dbReference>